<dbReference type="Proteomes" id="UP000284333">
    <property type="component" value="Unassembled WGS sequence"/>
</dbReference>
<sequence length="115" mass="12571">MLRGMRHGWRRGADVLVFLLSWAAVWLLTVDLTFAGDTTSLFAGLFAAVVAVAVLVLVWRSEDLMFGLCRTTRGPTSEEQRLRGAFRRHSHPDTPGRPQPRAPGLFAGAALPASI</sequence>
<dbReference type="AlphaFoldDB" id="A0A438B6Y3"/>
<feature type="compositionally biased region" description="Low complexity" evidence="1">
    <location>
        <begin position="102"/>
        <end position="115"/>
    </location>
</feature>
<comment type="caution">
    <text evidence="3">The sequence shown here is derived from an EMBL/GenBank/DDBJ whole genome shotgun (WGS) entry which is preliminary data.</text>
</comment>
<keyword evidence="2" id="KW-0472">Membrane</keyword>
<organism evidence="3 4">
    <name type="scientific">Rhodococcus spongiicola</name>
    <dbReference type="NCBI Taxonomy" id="2487352"/>
    <lineage>
        <taxon>Bacteria</taxon>
        <taxon>Bacillati</taxon>
        <taxon>Actinomycetota</taxon>
        <taxon>Actinomycetes</taxon>
        <taxon>Mycobacteriales</taxon>
        <taxon>Nocardiaceae</taxon>
        <taxon>Rhodococcus</taxon>
    </lineage>
</organism>
<dbReference type="InterPro" id="IPR045635">
    <property type="entry name" value="DUF6412"/>
</dbReference>
<keyword evidence="4" id="KW-1185">Reference proteome</keyword>
<reference evidence="3 4" key="1">
    <citation type="submission" date="2018-11" db="EMBL/GenBank/DDBJ databases">
        <title>Rhodococcus spongicola sp. nov. and Rhodococcus xishaensis sp. nov. from marine sponges.</title>
        <authorList>
            <person name="Li L."/>
            <person name="Lin H.W."/>
        </authorList>
    </citation>
    <scope>NUCLEOTIDE SEQUENCE [LARGE SCALE GENOMIC DNA]</scope>
    <source>
        <strain evidence="3 4">LHW50502</strain>
    </source>
</reference>
<feature type="region of interest" description="Disordered" evidence="1">
    <location>
        <begin position="84"/>
        <end position="115"/>
    </location>
</feature>
<feature type="transmembrane region" description="Helical" evidence="2">
    <location>
        <begin position="12"/>
        <end position="29"/>
    </location>
</feature>
<evidence type="ECO:0000313" key="3">
    <source>
        <dbReference type="EMBL" id="RVW06662.1"/>
    </source>
</evidence>
<evidence type="ECO:0000256" key="1">
    <source>
        <dbReference type="SAM" id="MobiDB-lite"/>
    </source>
</evidence>
<evidence type="ECO:0000313" key="4">
    <source>
        <dbReference type="Proteomes" id="UP000284333"/>
    </source>
</evidence>
<keyword evidence="2" id="KW-0812">Transmembrane</keyword>
<evidence type="ECO:0000256" key="2">
    <source>
        <dbReference type="SAM" id="Phobius"/>
    </source>
</evidence>
<accession>A0A438B6Y3</accession>
<dbReference type="EMBL" id="RKLN01000001">
    <property type="protein sequence ID" value="RVW06662.1"/>
    <property type="molecule type" value="Genomic_DNA"/>
</dbReference>
<name>A0A438B6Y3_9NOCA</name>
<gene>
    <name evidence="3" type="ORF">EF834_04530</name>
</gene>
<proteinExistence type="predicted"/>
<protein>
    <submittedName>
        <fullName evidence="3">Uncharacterized protein</fullName>
    </submittedName>
</protein>
<feature type="transmembrane region" description="Helical" evidence="2">
    <location>
        <begin position="41"/>
        <end position="59"/>
    </location>
</feature>
<keyword evidence="2" id="KW-1133">Transmembrane helix</keyword>
<dbReference type="Pfam" id="PF19950">
    <property type="entry name" value="DUF6412"/>
    <property type="match status" value="1"/>
</dbReference>